<dbReference type="Proteomes" id="UP000245073">
    <property type="component" value="Unassembled WGS sequence"/>
</dbReference>
<comment type="caution">
    <text evidence="2">The sequence shown here is derived from an EMBL/GenBank/DDBJ whole genome shotgun (WGS) entry which is preliminary data.</text>
</comment>
<dbReference type="RefSeq" id="WP_109102252.1">
    <property type="nucleotide sequence ID" value="NZ_QDKQ01000061.1"/>
</dbReference>
<dbReference type="Gene3D" id="2.180.10.10">
    <property type="entry name" value="RHS repeat-associated core"/>
    <property type="match status" value="1"/>
</dbReference>
<dbReference type="NCBIfam" id="TIGR01643">
    <property type="entry name" value="YD_repeat_2x"/>
    <property type="match status" value="2"/>
</dbReference>
<dbReference type="EMBL" id="QDKQ01000061">
    <property type="protein sequence ID" value="PVM85245.1"/>
    <property type="molecule type" value="Genomic_DNA"/>
</dbReference>
<sequence>MRTRISAALAALSLLLPATAAIAQTNERYTYDALGRLTAVDRSTGNGTVYEYDAAGNRTRVAPYQGYRNADFSAGLGDWQVATWQAPGHIVSVNNPGWHGNGNNVLWSYIPGQPSNALVDVRSGWTAVTPGRIYDVSVYAAEHRGKAHGLVEFYAADKATLISTVLMDGTARDGGAADGALANFNQLGAFVAAPAGAAYTRLNLRLASNGGEHPYAFFTRPALSIAVPQQEVVNPRFKYGNFGWSLALANTGPTAIGVNNPGWYGNGNDVLFLYVAGATTNGLMDLRSDFMPAEPGATYEASVAAAQHRGQAQLLIEFYAADKTTVLAQTALPGSAREGGASNGDIANFNILGGFVTAPAGAAYRRLNLRLHTTGGQDPHAFFTRPISRKATSGQQQLTTWSSLYGS</sequence>
<evidence type="ECO:0008006" key="4">
    <source>
        <dbReference type="Google" id="ProtNLM"/>
    </source>
</evidence>
<keyword evidence="3" id="KW-1185">Reference proteome</keyword>
<feature type="chain" id="PRO_5015403087" description="YD repeat-containing protein" evidence="1">
    <location>
        <begin position="24"/>
        <end position="407"/>
    </location>
</feature>
<gene>
    <name evidence="2" type="ORF">DDF67_18115</name>
</gene>
<evidence type="ECO:0000256" key="1">
    <source>
        <dbReference type="SAM" id="SignalP"/>
    </source>
</evidence>
<evidence type="ECO:0000313" key="3">
    <source>
        <dbReference type="Proteomes" id="UP000245073"/>
    </source>
</evidence>
<dbReference type="AlphaFoldDB" id="A0A2T9JNG1"/>
<reference evidence="2 3" key="1">
    <citation type="submission" date="2018-04" db="EMBL/GenBank/DDBJ databases">
        <title>The genome sequence of Caulobacter sp. 744.</title>
        <authorList>
            <person name="Gao J."/>
            <person name="Sun J."/>
        </authorList>
    </citation>
    <scope>NUCLEOTIDE SEQUENCE [LARGE SCALE GENOMIC DNA]</scope>
    <source>
        <strain evidence="2 3">774</strain>
    </source>
</reference>
<feature type="signal peptide" evidence="1">
    <location>
        <begin position="1"/>
        <end position="23"/>
    </location>
</feature>
<dbReference type="InterPro" id="IPR006530">
    <property type="entry name" value="YD"/>
</dbReference>
<dbReference type="Pfam" id="PF05593">
    <property type="entry name" value="RHS_repeat"/>
    <property type="match status" value="1"/>
</dbReference>
<organism evidence="2 3">
    <name type="scientific">Caulobacter endophyticus</name>
    <dbReference type="NCBI Taxonomy" id="2172652"/>
    <lineage>
        <taxon>Bacteria</taxon>
        <taxon>Pseudomonadati</taxon>
        <taxon>Pseudomonadota</taxon>
        <taxon>Alphaproteobacteria</taxon>
        <taxon>Caulobacterales</taxon>
        <taxon>Caulobacteraceae</taxon>
        <taxon>Caulobacter</taxon>
    </lineage>
</organism>
<keyword evidence="1" id="KW-0732">Signal</keyword>
<proteinExistence type="predicted"/>
<dbReference type="InterPro" id="IPR031325">
    <property type="entry name" value="RHS_repeat"/>
</dbReference>
<protein>
    <recommendedName>
        <fullName evidence="4">YD repeat-containing protein</fullName>
    </recommendedName>
</protein>
<name>A0A2T9JNG1_9CAUL</name>
<dbReference type="OrthoDB" id="7177185at2"/>
<accession>A0A2T9JNG1</accession>
<evidence type="ECO:0000313" key="2">
    <source>
        <dbReference type="EMBL" id="PVM85245.1"/>
    </source>
</evidence>